<reference evidence="2 3" key="1">
    <citation type="journal article" date="2011" name="Stand. Genomic Sci.">
        <title>Complete genome sequence of Parvibaculum lavamentivorans type strain (DS-1(T)).</title>
        <authorList>
            <person name="Schleheck D."/>
            <person name="Weiss M."/>
            <person name="Pitluck S."/>
            <person name="Bruce D."/>
            <person name="Land M.L."/>
            <person name="Han S."/>
            <person name="Saunders E."/>
            <person name="Tapia R."/>
            <person name="Detter C."/>
            <person name="Brettin T."/>
            <person name="Han J."/>
            <person name="Woyke T."/>
            <person name="Goodwin L."/>
            <person name="Pennacchio L."/>
            <person name="Nolan M."/>
            <person name="Cook A.M."/>
            <person name="Kjelleberg S."/>
            <person name="Thomas T."/>
        </authorList>
    </citation>
    <scope>NUCLEOTIDE SEQUENCE [LARGE SCALE GENOMIC DNA]</scope>
    <source>
        <strain evidence="3">DS-1 / DSM 13023 / NCIMB 13966</strain>
    </source>
</reference>
<accession>A7HXG2</accession>
<protein>
    <submittedName>
        <fullName evidence="2">GCN5-related N-acetyltransferase</fullName>
    </submittedName>
</protein>
<name>A7HXG2_PARL1</name>
<proteinExistence type="predicted"/>
<organism evidence="2 3">
    <name type="scientific">Parvibaculum lavamentivorans (strain DS-1 / DSM 13023 / NCIMB 13966)</name>
    <dbReference type="NCBI Taxonomy" id="402881"/>
    <lineage>
        <taxon>Bacteria</taxon>
        <taxon>Pseudomonadati</taxon>
        <taxon>Pseudomonadota</taxon>
        <taxon>Alphaproteobacteria</taxon>
        <taxon>Hyphomicrobiales</taxon>
        <taxon>Parvibaculaceae</taxon>
        <taxon>Parvibaculum</taxon>
    </lineage>
</organism>
<sequence length="172" mass="19720">MGKKHKTTVTHLEMTAEPRLPPVPRPRGKYALMRADKPPVHFYRYLYDTIGRNHVWVNRKRLSDAALAIIIQHEEVEIYVLYCGGVPAGYFELDFRAMPRVELSFLGVMPEHIGKGLGRFLLGEAIALAWGRHPNRLIVQTCTLDHPRALPLYQRFGFSPCGQEEVELEELD</sequence>
<dbReference type="STRING" id="402881.Plav_2988"/>
<dbReference type="CDD" id="cd04301">
    <property type="entry name" value="NAT_SF"/>
    <property type="match status" value="1"/>
</dbReference>
<dbReference type="GO" id="GO:0016747">
    <property type="term" value="F:acyltransferase activity, transferring groups other than amino-acyl groups"/>
    <property type="evidence" value="ECO:0007669"/>
    <property type="project" value="InterPro"/>
</dbReference>
<evidence type="ECO:0000313" key="3">
    <source>
        <dbReference type="Proteomes" id="UP000006377"/>
    </source>
</evidence>
<keyword evidence="3" id="KW-1185">Reference proteome</keyword>
<dbReference type="InterPro" id="IPR016181">
    <property type="entry name" value="Acyl_CoA_acyltransferase"/>
</dbReference>
<evidence type="ECO:0000259" key="1">
    <source>
        <dbReference type="PROSITE" id="PS51186"/>
    </source>
</evidence>
<feature type="domain" description="N-acetyltransferase" evidence="1">
    <location>
        <begin position="31"/>
        <end position="172"/>
    </location>
</feature>
<dbReference type="SUPFAM" id="SSF55729">
    <property type="entry name" value="Acyl-CoA N-acyltransferases (Nat)"/>
    <property type="match status" value="1"/>
</dbReference>
<dbReference type="Proteomes" id="UP000006377">
    <property type="component" value="Chromosome"/>
</dbReference>
<dbReference type="Gene3D" id="3.40.630.30">
    <property type="match status" value="1"/>
</dbReference>
<dbReference type="HOGENOM" id="CLU_098254_1_0_5"/>
<evidence type="ECO:0000313" key="2">
    <source>
        <dbReference type="EMBL" id="ABS64595.1"/>
    </source>
</evidence>
<dbReference type="AlphaFoldDB" id="A7HXG2"/>
<dbReference type="OrthoDB" id="275336at2"/>
<keyword evidence="2" id="KW-0808">Transferase</keyword>
<dbReference type="InterPro" id="IPR000182">
    <property type="entry name" value="GNAT_dom"/>
</dbReference>
<dbReference type="KEGG" id="pla:Plav_2988"/>
<dbReference type="PROSITE" id="PS51186">
    <property type="entry name" value="GNAT"/>
    <property type="match status" value="1"/>
</dbReference>
<gene>
    <name evidence="2" type="ordered locus">Plav_2988</name>
</gene>
<dbReference type="eggNOG" id="COG0454">
    <property type="taxonomic scope" value="Bacteria"/>
</dbReference>
<dbReference type="Pfam" id="PF00583">
    <property type="entry name" value="Acetyltransf_1"/>
    <property type="match status" value="1"/>
</dbReference>
<dbReference type="EMBL" id="CP000774">
    <property type="protein sequence ID" value="ABS64595.1"/>
    <property type="molecule type" value="Genomic_DNA"/>
</dbReference>